<evidence type="ECO:0000256" key="2">
    <source>
        <dbReference type="ARBA" id="ARBA00012180"/>
    </source>
</evidence>
<feature type="compositionally biased region" description="Polar residues" evidence="3">
    <location>
        <begin position="564"/>
        <end position="575"/>
    </location>
</feature>
<feature type="compositionally biased region" description="Low complexity" evidence="3">
    <location>
        <begin position="195"/>
        <end position="207"/>
    </location>
</feature>
<sequence length="857" mass="93845">KGYEKLPPLDESVAAHLCPPTAIGWKAKASHPSKPCRTTSALAGRAYASAGQAASALHSMAVLQVFQAKLLAETDKSALDTATSTELRSATDLALRVTKATTQAIGRSMASLAVLERHLWLTLTEIKDADKVPFLDAPVSPTGLFGPAVEGFAKRFSAAQKTSQAMRHFLPKRSSSAAASGRPKSVPPQQPVKPAPAAATAASAQPAKPEPRQCSRSARRYPFPKRQGPRPKLVLDPAPLQEEEGAKSRGCRTNPQKASVMPPSTPHVFCVKPVVNTGPVQLAPTQSGVSPRHDGQPLEPILPLATRAEAWQAIPGVSEWVLGIIKRGYSLQFARRPPRFSGVVPTLVVSKDAHVLRSEVMNLLEKGAVEVVHPAQSESGFYSRYFLVPKKDGGLRPILDLRLLNRALMKRPFKMITLKQILSHIRPGDWFSSLDLKDAYFHIQIAPHHRRFLRFAFKGVAYQYTVLPFGLSLALRTFTKCMDTALSPLRQRGIRILNYLDDWLVLAQSEAELMPGTQGQFGQERTASQLTDLVSGSSFRLDPDEGNSRARSSSGNTAARGLIQNRSLSPPQNVSKDARPYGLSIPSAKVRPASYAAPSVLAETTGSISCVAVDQACVEALIPWKNSQWMERGVPLGMVCRRKVVTTDASNTGWGALCNGKPAFGLWTKAEAGIHINCLEMLAVCRALHFFLPDLKGHHVLVRSDSMTVVSYINRQGGLSSKRLFTLVKDLLEWAQLNLCSLRATHVPGRLNQGADMLSRSNVPSGEWTLHPQTVQKIGEVFGKAEVDLFASEDNSHCPIYYSKDRDALAHDRPNLLLYAFPPTSLIAQVLKRVREQKHKLLLVAPLWRNQHWFSEL</sequence>
<dbReference type="Gene3D" id="3.10.10.10">
    <property type="entry name" value="HIV Type 1 Reverse Transcriptase, subunit A, domain 1"/>
    <property type="match status" value="1"/>
</dbReference>
<dbReference type="EC" id="3.1.26.4" evidence="2"/>
<organism evidence="5 6">
    <name type="scientific">Cirrhinus mrigala</name>
    <name type="common">Mrigala</name>
    <dbReference type="NCBI Taxonomy" id="683832"/>
    <lineage>
        <taxon>Eukaryota</taxon>
        <taxon>Metazoa</taxon>
        <taxon>Chordata</taxon>
        <taxon>Craniata</taxon>
        <taxon>Vertebrata</taxon>
        <taxon>Euteleostomi</taxon>
        <taxon>Actinopterygii</taxon>
        <taxon>Neopterygii</taxon>
        <taxon>Teleostei</taxon>
        <taxon>Ostariophysi</taxon>
        <taxon>Cypriniformes</taxon>
        <taxon>Cyprinidae</taxon>
        <taxon>Labeoninae</taxon>
        <taxon>Labeonini</taxon>
        <taxon>Cirrhinus</taxon>
    </lineage>
</organism>
<feature type="compositionally biased region" description="Basic residues" evidence="3">
    <location>
        <begin position="217"/>
        <end position="229"/>
    </location>
</feature>
<evidence type="ECO:0000313" key="6">
    <source>
        <dbReference type="Proteomes" id="UP001529510"/>
    </source>
</evidence>
<dbReference type="InterPro" id="IPR000477">
    <property type="entry name" value="RT_dom"/>
</dbReference>
<proteinExistence type="inferred from homology"/>
<comment type="similarity">
    <text evidence="1">Belongs to the beta type-B retroviral polymerase family. HERV class-II K(HML-2) pol subfamily.</text>
</comment>
<dbReference type="Pfam" id="PF13456">
    <property type="entry name" value="RVT_3"/>
    <property type="match status" value="1"/>
</dbReference>
<dbReference type="InterPro" id="IPR043128">
    <property type="entry name" value="Rev_trsase/Diguanyl_cyclase"/>
</dbReference>
<keyword evidence="6" id="KW-1185">Reference proteome</keyword>
<dbReference type="InterPro" id="IPR043502">
    <property type="entry name" value="DNA/RNA_pol_sf"/>
</dbReference>
<evidence type="ECO:0000313" key="5">
    <source>
        <dbReference type="EMBL" id="KAL0171005.1"/>
    </source>
</evidence>
<evidence type="ECO:0000256" key="3">
    <source>
        <dbReference type="SAM" id="MobiDB-lite"/>
    </source>
</evidence>
<dbReference type="SUPFAM" id="SSF56672">
    <property type="entry name" value="DNA/RNA polymerases"/>
    <property type="match status" value="1"/>
</dbReference>
<feature type="region of interest" description="Disordered" evidence="3">
    <location>
        <begin position="537"/>
        <end position="580"/>
    </location>
</feature>
<accession>A0ABD0PAV0</accession>
<evidence type="ECO:0000256" key="1">
    <source>
        <dbReference type="ARBA" id="ARBA00010879"/>
    </source>
</evidence>
<feature type="non-terminal residue" evidence="5">
    <location>
        <position position="1"/>
    </location>
</feature>
<dbReference type="Gene3D" id="3.30.420.10">
    <property type="entry name" value="Ribonuclease H-like superfamily/Ribonuclease H"/>
    <property type="match status" value="1"/>
</dbReference>
<dbReference type="InterPro" id="IPR036397">
    <property type="entry name" value="RNaseH_sf"/>
</dbReference>
<reference evidence="5 6" key="1">
    <citation type="submission" date="2024-05" db="EMBL/GenBank/DDBJ databases">
        <title>Genome sequencing and assembly of Indian major carp, Cirrhinus mrigala (Hamilton, 1822).</title>
        <authorList>
            <person name="Mohindra V."/>
            <person name="Chowdhury L.M."/>
            <person name="Lal K."/>
            <person name="Jena J.K."/>
        </authorList>
    </citation>
    <scope>NUCLEOTIDE SEQUENCE [LARGE SCALE GENOMIC DNA]</scope>
    <source>
        <strain evidence="5">CM1030</strain>
        <tissue evidence="5">Blood</tissue>
    </source>
</reference>
<feature type="compositionally biased region" description="Pro residues" evidence="3">
    <location>
        <begin position="185"/>
        <end position="194"/>
    </location>
</feature>
<dbReference type="Proteomes" id="UP001529510">
    <property type="component" value="Unassembled WGS sequence"/>
</dbReference>
<dbReference type="PANTHER" id="PTHR33050:SF7">
    <property type="entry name" value="RIBONUCLEASE H"/>
    <property type="match status" value="1"/>
</dbReference>
<feature type="domain" description="Reverse transcriptase" evidence="4">
    <location>
        <begin position="369"/>
        <end position="585"/>
    </location>
</feature>
<gene>
    <name evidence="5" type="ORF">M9458_035601</name>
</gene>
<feature type="region of interest" description="Disordered" evidence="3">
    <location>
        <begin position="170"/>
        <end position="264"/>
    </location>
</feature>
<dbReference type="PANTHER" id="PTHR33050">
    <property type="entry name" value="REVERSE TRANSCRIPTASE DOMAIN-CONTAINING PROTEIN"/>
    <property type="match status" value="1"/>
</dbReference>
<dbReference type="AlphaFoldDB" id="A0ABD0PAV0"/>
<dbReference type="PROSITE" id="PS50878">
    <property type="entry name" value="RT_POL"/>
    <property type="match status" value="1"/>
</dbReference>
<protein>
    <recommendedName>
        <fullName evidence="2">ribonuclease H</fullName>
        <ecNumber evidence="2">3.1.26.4</ecNumber>
    </recommendedName>
</protein>
<dbReference type="CDD" id="cd09275">
    <property type="entry name" value="RNase_HI_RT_DIRS1"/>
    <property type="match status" value="1"/>
</dbReference>
<dbReference type="EMBL" id="JAMKFB020000017">
    <property type="protein sequence ID" value="KAL0171005.1"/>
    <property type="molecule type" value="Genomic_DNA"/>
</dbReference>
<feature type="non-terminal residue" evidence="5">
    <location>
        <position position="857"/>
    </location>
</feature>
<dbReference type="GO" id="GO:0004523">
    <property type="term" value="F:RNA-DNA hybrid ribonuclease activity"/>
    <property type="evidence" value="ECO:0007669"/>
    <property type="project" value="UniProtKB-EC"/>
</dbReference>
<name>A0ABD0PAV0_CIRMR</name>
<dbReference type="InterPro" id="IPR052055">
    <property type="entry name" value="Hepadnavirus_pol/RT"/>
</dbReference>
<dbReference type="GO" id="GO:0006259">
    <property type="term" value="P:DNA metabolic process"/>
    <property type="evidence" value="ECO:0007669"/>
    <property type="project" value="UniProtKB-ARBA"/>
</dbReference>
<comment type="caution">
    <text evidence="5">The sequence shown here is derived from an EMBL/GenBank/DDBJ whole genome shotgun (WGS) entry which is preliminary data.</text>
</comment>
<dbReference type="InterPro" id="IPR002156">
    <property type="entry name" value="RNaseH_domain"/>
</dbReference>
<dbReference type="Gene3D" id="3.30.70.270">
    <property type="match status" value="1"/>
</dbReference>
<dbReference type="Pfam" id="PF00078">
    <property type="entry name" value="RVT_1"/>
    <property type="match status" value="1"/>
</dbReference>
<dbReference type="CDD" id="cd03714">
    <property type="entry name" value="RT_DIRS1"/>
    <property type="match status" value="1"/>
</dbReference>
<evidence type="ECO:0000259" key="4">
    <source>
        <dbReference type="PROSITE" id="PS50878"/>
    </source>
</evidence>